<dbReference type="Pfam" id="PF00378">
    <property type="entry name" value="ECH_1"/>
    <property type="match status" value="1"/>
</dbReference>
<dbReference type="SUPFAM" id="SSF52096">
    <property type="entry name" value="ClpP/crotonase"/>
    <property type="match status" value="1"/>
</dbReference>
<dbReference type="InterPro" id="IPR014748">
    <property type="entry name" value="Enoyl-CoA_hydra_C"/>
</dbReference>
<evidence type="ECO:0000313" key="5">
    <source>
        <dbReference type="Proteomes" id="UP000189970"/>
    </source>
</evidence>
<sequence length="274" mass="29646">MKSYKYLSLSVENGVGTLKIERPKMLNALSTGVLEEISKAIDEVSSRQDIDVLLVTGTGERAFVAGADIAEMKDKTVFEGRAFSEIGNDVFLKLSTLRQPTIACVNGFALGGGCELALACDMRIASDNAKFGQPEVGLGIIPGFGGTQRLARLVGTGIAKELIFTGKIVSAEDALRMGLVNKVVSFDDLQNEAMELANQIKKNAPLAVELSKEVIDAGIEMSLANGLRLEAEVFGSLFSTKDQTEGMDAFINKRKPKFEKKLKIQKKLTIIRRV</sequence>
<dbReference type="FunFam" id="3.90.226.10:FF:000009">
    <property type="entry name" value="Carnitinyl-CoA dehydratase"/>
    <property type="match status" value="1"/>
</dbReference>
<dbReference type="RefSeq" id="WP_079345681.1">
    <property type="nucleotide sequence ID" value="NZ_MVAB01000001.1"/>
</dbReference>
<evidence type="ECO:0000313" key="4">
    <source>
        <dbReference type="EMBL" id="OPF87294.1"/>
    </source>
</evidence>
<reference evidence="4 5" key="1">
    <citation type="submission" date="2017-02" db="EMBL/GenBank/DDBJ databases">
        <title>Vagococcus cremeus sp. nov., isolated from the small intestine of a marten, Martes flavigula.</title>
        <authorList>
            <person name="Tak E.J."/>
            <person name="Bae J.-W."/>
        </authorList>
    </citation>
    <scope>NUCLEOTIDE SEQUENCE [LARGE SCALE GENOMIC DNA]</scope>
    <source>
        <strain evidence="4 5">D7T301</strain>
    </source>
</reference>
<comment type="similarity">
    <text evidence="1 3">Belongs to the enoyl-CoA hydratase/isomerase family.</text>
</comment>
<evidence type="ECO:0000256" key="3">
    <source>
        <dbReference type="RuleBase" id="RU003707"/>
    </source>
</evidence>
<protein>
    <submittedName>
        <fullName evidence="4">Crotonase</fullName>
    </submittedName>
</protein>
<dbReference type="PANTHER" id="PTHR11941:SF54">
    <property type="entry name" value="ENOYL-COA HYDRATASE, MITOCHONDRIAL"/>
    <property type="match status" value="1"/>
</dbReference>
<dbReference type="GO" id="GO:0006635">
    <property type="term" value="P:fatty acid beta-oxidation"/>
    <property type="evidence" value="ECO:0007669"/>
    <property type="project" value="TreeGrafter"/>
</dbReference>
<proteinExistence type="inferred from homology"/>
<keyword evidence="2" id="KW-0456">Lyase</keyword>
<name>A0A1V4DFH6_9ENTE</name>
<dbReference type="InterPro" id="IPR001753">
    <property type="entry name" value="Enoyl-CoA_hydra/iso"/>
</dbReference>
<dbReference type="PANTHER" id="PTHR11941">
    <property type="entry name" value="ENOYL-COA HYDRATASE-RELATED"/>
    <property type="match status" value="1"/>
</dbReference>
<dbReference type="Gene3D" id="3.90.226.10">
    <property type="entry name" value="2-enoyl-CoA Hydratase, Chain A, domain 1"/>
    <property type="match status" value="1"/>
</dbReference>
<dbReference type="InterPro" id="IPR018376">
    <property type="entry name" value="Enoyl-CoA_hyd/isom_CS"/>
</dbReference>
<dbReference type="FunFam" id="1.10.12.10:FF:000001">
    <property type="entry name" value="Probable enoyl-CoA hydratase, mitochondrial"/>
    <property type="match status" value="1"/>
</dbReference>
<evidence type="ECO:0000256" key="2">
    <source>
        <dbReference type="ARBA" id="ARBA00023239"/>
    </source>
</evidence>
<dbReference type="InterPro" id="IPR029045">
    <property type="entry name" value="ClpP/crotonase-like_dom_sf"/>
</dbReference>
<dbReference type="CDD" id="cd06558">
    <property type="entry name" value="crotonase-like"/>
    <property type="match status" value="1"/>
</dbReference>
<accession>A0A1V4DFH6</accession>
<gene>
    <name evidence="4" type="ORF">BW731_03250</name>
</gene>
<keyword evidence="5" id="KW-1185">Reference proteome</keyword>
<dbReference type="GO" id="GO:0016836">
    <property type="term" value="F:hydro-lyase activity"/>
    <property type="evidence" value="ECO:0007669"/>
    <property type="project" value="UniProtKB-ARBA"/>
</dbReference>
<evidence type="ECO:0000256" key="1">
    <source>
        <dbReference type="ARBA" id="ARBA00005254"/>
    </source>
</evidence>
<dbReference type="PROSITE" id="PS00166">
    <property type="entry name" value="ENOYL_COA_HYDRATASE"/>
    <property type="match status" value="1"/>
</dbReference>
<dbReference type="Proteomes" id="UP000189970">
    <property type="component" value="Unassembled WGS sequence"/>
</dbReference>
<dbReference type="Gene3D" id="1.10.12.10">
    <property type="entry name" value="Lyase 2-enoyl-coa Hydratase, Chain A, domain 2"/>
    <property type="match status" value="1"/>
</dbReference>
<dbReference type="EMBL" id="MVAB01000001">
    <property type="protein sequence ID" value="OPF87294.1"/>
    <property type="molecule type" value="Genomic_DNA"/>
</dbReference>
<organism evidence="4 5">
    <name type="scientific">Vagococcus martis</name>
    <dbReference type="NCBI Taxonomy" id="1768210"/>
    <lineage>
        <taxon>Bacteria</taxon>
        <taxon>Bacillati</taxon>
        <taxon>Bacillota</taxon>
        <taxon>Bacilli</taxon>
        <taxon>Lactobacillales</taxon>
        <taxon>Enterococcaceae</taxon>
        <taxon>Vagococcus</taxon>
    </lineage>
</organism>
<dbReference type="AlphaFoldDB" id="A0A1V4DFH6"/>
<comment type="caution">
    <text evidence="4">The sequence shown here is derived from an EMBL/GenBank/DDBJ whole genome shotgun (WGS) entry which is preliminary data.</text>
</comment>